<accession>A0ACC2MXT9</accession>
<proteinExistence type="predicted"/>
<sequence length="220" mass="23917">MGKRQHSDPSVVEDSQHTMLADLLGSKEAAAESILYSYKHGFSGFAATLTDSQAEMIADYPGVVDVIPNSLMKPETTHSWDYLGLSYSHGAPNLLSESDMGDGTIIGVIDSGIWPESKSFNDEGLGPIPSHWKGTCKFGTNFSSTNCNRKLIGVQWFTKGLLAALRGPYNATEHSDYLSPRDFVGHGTHCSSIAVGSLVRNVSYKGSLRVLFEGWRPELD</sequence>
<comment type="caution">
    <text evidence="1">The sequence shown here is derived from an EMBL/GenBank/DDBJ whole genome shotgun (WGS) entry which is preliminary data.</text>
</comment>
<reference evidence="1 2" key="1">
    <citation type="journal article" date="2022" name="Hortic Res">
        <title>A haplotype resolved chromosomal level avocado genome allows analysis of novel avocado genes.</title>
        <authorList>
            <person name="Nath O."/>
            <person name="Fletcher S.J."/>
            <person name="Hayward A."/>
            <person name="Shaw L.M."/>
            <person name="Masouleh A.K."/>
            <person name="Furtado A."/>
            <person name="Henry R.J."/>
            <person name="Mitter N."/>
        </authorList>
    </citation>
    <scope>NUCLEOTIDE SEQUENCE [LARGE SCALE GENOMIC DNA]</scope>
    <source>
        <strain evidence="2">cv. Hass</strain>
    </source>
</reference>
<name>A0ACC2MXT9_PERAE</name>
<evidence type="ECO:0000313" key="1">
    <source>
        <dbReference type="EMBL" id="KAJ8650263.1"/>
    </source>
</evidence>
<keyword evidence="2" id="KW-1185">Reference proteome</keyword>
<organism evidence="1 2">
    <name type="scientific">Persea americana</name>
    <name type="common">Avocado</name>
    <dbReference type="NCBI Taxonomy" id="3435"/>
    <lineage>
        <taxon>Eukaryota</taxon>
        <taxon>Viridiplantae</taxon>
        <taxon>Streptophyta</taxon>
        <taxon>Embryophyta</taxon>
        <taxon>Tracheophyta</taxon>
        <taxon>Spermatophyta</taxon>
        <taxon>Magnoliopsida</taxon>
        <taxon>Magnoliidae</taxon>
        <taxon>Laurales</taxon>
        <taxon>Lauraceae</taxon>
        <taxon>Persea</taxon>
    </lineage>
</organism>
<evidence type="ECO:0000313" key="2">
    <source>
        <dbReference type="Proteomes" id="UP001234297"/>
    </source>
</evidence>
<dbReference type="EMBL" id="CM056809">
    <property type="protein sequence ID" value="KAJ8650263.1"/>
    <property type="molecule type" value="Genomic_DNA"/>
</dbReference>
<gene>
    <name evidence="1" type="ORF">MRB53_003286</name>
</gene>
<dbReference type="Proteomes" id="UP001234297">
    <property type="component" value="Chromosome 1"/>
</dbReference>
<protein>
    <submittedName>
        <fullName evidence="1">Uncharacterized protein</fullName>
    </submittedName>
</protein>